<sequence length="511" mass="56257">MKLQRYYIFMLSPPLPVSSFNLFNGASEAHPSAHASLDVNSKFNAQVLLDSRVRKPEIYTKAMLELKRLEEEPICHRVAVQLLMNNCQGLENVGESDYEYNSAHLQRHHVESFAASLAICDLERGGFAIPTPCLPFTSSSLIQASRDQKGNLQVSPDQVGSCLGGLAKDPSQWNTWLSYRDKALLFCRAARFDVDKDQAILHHKKLAQIMKVFADELDEDLDTIKAKMANHAHAADSYFDGVVNHAENLKKQIQGSMEILSKDFTEAASSIKTSIGSTLDLQRLLRNLVETVMASNADLAASQEQALSATTNRAKAEMEDLNALAGDTGATIAELKEAIATIRSIGERQDSVDKRSEALYRAMENMTTLLNNHTENLESASSTAYNIHNILEKASSGAALWKHPTSISGTIFDYGLRIAFPAECVLLGNYGLHPSLLSNVALALGGYGFAETVVQFRRSHFSSVSWEWLWAPSPIATMRRYPINSYDDPGVDFSIIAPKTSLTADILGVDL</sequence>
<comment type="caution">
    <text evidence="13">The sequence shown here is derived from an EMBL/GenBank/DDBJ whole genome shotgun (WGS) entry which is preliminary data.</text>
</comment>
<comment type="similarity">
    <text evidence="4">Belongs to the KAR5 family.</text>
</comment>
<evidence type="ECO:0008006" key="15">
    <source>
        <dbReference type="Google" id="ProtNLM"/>
    </source>
</evidence>
<dbReference type="PANTHER" id="PTHR28012:SF1">
    <property type="entry name" value="NUCLEAR FUSION PROTEIN KAR5"/>
    <property type="match status" value="1"/>
</dbReference>
<evidence type="ECO:0000256" key="7">
    <source>
        <dbReference type="ARBA" id="ARBA00022729"/>
    </source>
</evidence>
<accession>A0A9P8CFW2</accession>
<keyword evidence="11" id="KW-0325">Glycoprotein</keyword>
<organism evidence="13 14">
    <name type="scientific">Calycina marina</name>
    <dbReference type="NCBI Taxonomy" id="1763456"/>
    <lineage>
        <taxon>Eukaryota</taxon>
        <taxon>Fungi</taxon>
        <taxon>Dikarya</taxon>
        <taxon>Ascomycota</taxon>
        <taxon>Pezizomycotina</taxon>
        <taxon>Leotiomycetes</taxon>
        <taxon>Helotiales</taxon>
        <taxon>Pezizellaceae</taxon>
        <taxon>Calycina</taxon>
    </lineage>
</organism>
<evidence type="ECO:0000256" key="5">
    <source>
        <dbReference type="ARBA" id="ARBA00022459"/>
    </source>
</evidence>
<dbReference type="OrthoDB" id="5311848at2759"/>
<dbReference type="Proteomes" id="UP000887226">
    <property type="component" value="Unassembled WGS sequence"/>
</dbReference>
<evidence type="ECO:0000256" key="11">
    <source>
        <dbReference type="ARBA" id="ARBA00023180"/>
    </source>
</evidence>
<keyword evidence="7" id="KW-0732">Signal</keyword>
<evidence type="ECO:0000256" key="4">
    <source>
        <dbReference type="ARBA" id="ARBA00010473"/>
    </source>
</evidence>
<keyword evidence="10" id="KW-0472">Membrane</keyword>
<comment type="function">
    <text evidence="1">Required for nuclear membrane fusion during karyogamy.</text>
</comment>
<evidence type="ECO:0000256" key="9">
    <source>
        <dbReference type="ARBA" id="ARBA00022989"/>
    </source>
</evidence>
<dbReference type="GO" id="GO:0048288">
    <property type="term" value="P:nuclear membrane fusion involved in karyogamy"/>
    <property type="evidence" value="ECO:0007669"/>
    <property type="project" value="InterPro"/>
</dbReference>
<dbReference type="GO" id="GO:0005789">
    <property type="term" value="C:endoplasmic reticulum membrane"/>
    <property type="evidence" value="ECO:0007669"/>
    <property type="project" value="UniProtKB-SubCell"/>
</dbReference>
<name>A0A9P8CFW2_9HELO</name>
<dbReference type="InterPro" id="IPR007292">
    <property type="entry name" value="Nuclear_fusion_Kar5"/>
</dbReference>
<keyword evidence="12" id="KW-0539">Nucleus</keyword>
<evidence type="ECO:0000256" key="8">
    <source>
        <dbReference type="ARBA" id="ARBA00022824"/>
    </source>
</evidence>
<dbReference type="AlphaFoldDB" id="A0A9P8CFW2"/>
<keyword evidence="6" id="KW-0812">Transmembrane</keyword>
<keyword evidence="9" id="KW-1133">Transmembrane helix</keyword>
<evidence type="ECO:0000256" key="12">
    <source>
        <dbReference type="ARBA" id="ARBA00023242"/>
    </source>
</evidence>
<evidence type="ECO:0000256" key="6">
    <source>
        <dbReference type="ARBA" id="ARBA00022692"/>
    </source>
</evidence>
<protein>
    <recommendedName>
        <fullName evidence="15">Nuclear membrane fusion protein Kar5</fullName>
    </recommendedName>
</protein>
<gene>
    <name evidence="13" type="ORF">BJ878DRAFT_541623</name>
</gene>
<dbReference type="GO" id="GO:0000742">
    <property type="term" value="P:karyogamy involved in conjugation with cellular fusion"/>
    <property type="evidence" value="ECO:0007669"/>
    <property type="project" value="InterPro"/>
</dbReference>
<keyword evidence="8" id="KW-0256">Endoplasmic reticulum</keyword>
<evidence type="ECO:0000313" key="13">
    <source>
        <dbReference type="EMBL" id="KAG9245100.1"/>
    </source>
</evidence>
<dbReference type="PANTHER" id="PTHR28012">
    <property type="entry name" value="NUCLEAR FUSION PROTEIN KAR5"/>
    <property type="match status" value="1"/>
</dbReference>
<evidence type="ECO:0000256" key="1">
    <source>
        <dbReference type="ARBA" id="ARBA00003389"/>
    </source>
</evidence>
<dbReference type="EMBL" id="MU253865">
    <property type="protein sequence ID" value="KAG9245100.1"/>
    <property type="molecule type" value="Genomic_DNA"/>
</dbReference>
<keyword evidence="14" id="KW-1185">Reference proteome</keyword>
<evidence type="ECO:0000313" key="14">
    <source>
        <dbReference type="Proteomes" id="UP000887226"/>
    </source>
</evidence>
<comment type="subcellular location">
    <subcellularLocation>
        <location evidence="3">Endoplasmic reticulum membrane</location>
    </subcellularLocation>
    <subcellularLocation>
        <location evidence="2">Nucleus membrane</location>
    </subcellularLocation>
</comment>
<evidence type="ECO:0000256" key="3">
    <source>
        <dbReference type="ARBA" id="ARBA00004586"/>
    </source>
</evidence>
<evidence type="ECO:0000256" key="10">
    <source>
        <dbReference type="ARBA" id="ARBA00023136"/>
    </source>
</evidence>
<dbReference type="GO" id="GO:0031965">
    <property type="term" value="C:nuclear membrane"/>
    <property type="evidence" value="ECO:0007669"/>
    <property type="project" value="UniProtKB-SubCell"/>
</dbReference>
<keyword evidence="5" id="KW-0415">Karyogamy</keyword>
<proteinExistence type="inferred from homology"/>
<evidence type="ECO:0000256" key="2">
    <source>
        <dbReference type="ARBA" id="ARBA00004126"/>
    </source>
</evidence>
<reference evidence="13" key="1">
    <citation type="journal article" date="2021" name="IMA Fungus">
        <title>Genomic characterization of three marine fungi, including Emericellopsis atlantica sp. nov. with signatures of a generalist lifestyle and marine biomass degradation.</title>
        <authorList>
            <person name="Hagestad O.C."/>
            <person name="Hou L."/>
            <person name="Andersen J.H."/>
            <person name="Hansen E.H."/>
            <person name="Altermark B."/>
            <person name="Li C."/>
            <person name="Kuhnert E."/>
            <person name="Cox R.J."/>
            <person name="Crous P.W."/>
            <person name="Spatafora J.W."/>
            <person name="Lail K."/>
            <person name="Amirebrahimi M."/>
            <person name="Lipzen A."/>
            <person name="Pangilinan J."/>
            <person name="Andreopoulos W."/>
            <person name="Hayes R.D."/>
            <person name="Ng V."/>
            <person name="Grigoriev I.V."/>
            <person name="Jackson S.A."/>
            <person name="Sutton T.D.S."/>
            <person name="Dobson A.D.W."/>
            <person name="Rama T."/>
        </authorList>
    </citation>
    <scope>NUCLEOTIDE SEQUENCE</scope>
    <source>
        <strain evidence="13">TRa3180A</strain>
    </source>
</reference>